<keyword evidence="4" id="KW-0949">S-adenosyl-L-methionine</keyword>
<keyword evidence="11" id="KW-0456">Lyase</keyword>
<evidence type="ECO:0000313" key="14">
    <source>
        <dbReference type="EMBL" id="MDQ0556383.1"/>
    </source>
</evidence>
<dbReference type="EC" id="4.1.99.22" evidence="2"/>
<evidence type="ECO:0000256" key="4">
    <source>
        <dbReference type="ARBA" id="ARBA00022691"/>
    </source>
</evidence>
<keyword evidence="10" id="KW-0501">Molybdenum cofactor biosynthesis</keyword>
<proteinExistence type="predicted"/>
<dbReference type="InterPro" id="IPR013785">
    <property type="entry name" value="Aldolase_TIM"/>
</dbReference>
<evidence type="ECO:0000256" key="12">
    <source>
        <dbReference type="ARBA" id="ARBA00048697"/>
    </source>
</evidence>
<dbReference type="InterPro" id="IPR000385">
    <property type="entry name" value="MoaA_NifB_PqqE_Fe-S-bd_CS"/>
</dbReference>
<dbReference type="EMBL" id="JAUSWG010000005">
    <property type="protein sequence ID" value="MDQ0556383.1"/>
    <property type="molecule type" value="Genomic_DNA"/>
</dbReference>
<name>A0ABU0MZQ2_9FIRM</name>
<dbReference type="InterPro" id="IPR013483">
    <property type="entry name" value="MoaA"/>
</dbReference>
<dbReference type="SUPFAM" id="SSF102114">
    <property type="entry name" value="Radical SAM enzymes"/>
    <property type="match status" value="1"/>
</dbReference>
<dbReference type="InterPro" id="IPR050105">
    <property type="entry name" value="MoCo_biosynth_MoaA/MoaC"/>
</dbReference>
<dbReference type="CDD" id="cd01335">
    <property type="entry name" value="Radical_SAM"/>
    <property type="match status" value="1"/>
</dbReference>
<dbReference type="NCBIfam" id="TIGR02666">
    <property type="entry name" value="moaA"/>
    <property type="match status" value="1"/>
</dbReference>
<evidence type="ECO:0000256" key="10">
    <source>
        <dbReference type="ARBA" id="ARBA00023150"/>
    </source>
</evidence>
<dbReference type="SFLD" id="SFLDS00029">
    <property type="entry name" value="Radical_SAM"/>
    <property type="match status" value="1"/>
</dbReference>
<keyword evidence="9" id="KW-0342">GTP-binding</keyword>
<dbReference type="InterPro" id="IPR007197">
    <property type="entry name" value="rSAM"/>
</dbReference>
<dbReference type="SFLD" id="SFLDG01386">
    <property type="entry name" value="main_SPASM_domain-containing"/>
    <property type="match status" value="1"/>
</dbReference>
<dbReference type="PROSITE" id="PS51918">
    <property type="entry name" value="RADICAL_SAM"/>
    <property type="match status" value="1"/>
</dbReference>
<gene>
    <name evidence="14" type="ORF">QOZ92_001497</name>
</gene>
<dbReference type="SFLD" id="SFLDG01067">
    <property type="entry name" value="SPASM/twitch_domain_containing"/>
    <property type="match status" value="1"/>
</dbReference>
<dbReference type="InterPro" id="IPR040064">
    <property type="entry name" value="MoaA-like"/>
</dbReference>
<evidence type="ECO:0000256" key="8">
    <source>
        <dbReference type="ARBA" id="ARBA00023014"/>
    </source>
</evidence>
<dbReference type="PROSITE" id="PS01305">
    <property type="entry name" value="MOAA_NIFB_PQQE"/>
    <property type="match status" value="1"/>
</dbReference>
<feature type="domain" description="Radical SAM core" evidence="13">
    <location>
        <begin position="4"/>
        <end position="235"/>
    </location>
</feature>
<evidence type="ECO:0000256" key="3">
    <source>
        <dbReference type="ARBA" id="ARBA00022485"/>
    </source>
</evidence>
<evidence type="ECO:0000256" key="5">
    <source>
        <dbReference type="ARBA" id="ARBA00022723"/>
    </source>
</evidence>
<protein>
    <recommendedName>
        <fullName evidence="2">GTP 3',8-cyclase</fullName>
        <ecNumber evidence="2">4.1.99.22</ecNumber>
    </recommendedName>
</protein>
<keyword evidence="5" id="KW-0479">Metal-binding</keyword>
<evidence type="ECO:0000256" key="2">
    <source>
        <dbReference type="ARBA" id="ARBA00012167"/>
    </source>
</evidence>
<organism evidence="14 15">
    <name type="scientific">Paraclostridium ghonii</name>
    <dbReference type="NCBI Taxonomy" id="29358"/>
    <lineage>
        <taxon>Bacteria</taxon>
        <taxon>Bacillati</taxon>
        <taxon>Bacillota</taxon>
        <taxon>Clostridia</taxon>
        <taxon>Peptostreptococcales</taxon>
        <taxon>Peptostreptococcaceae</taxon>
        <taxon>Paraclostridium</taxon>
    </lineage>
</organism>
<evidence type="ECO:0000256" key="9">
    <source>
        <dbReference type="ARBA" id="ARBA00023134"/>
    </source>
</evidence>
<keyword evidence="6" id="KW-0547">Nucleotide-binding</keyword>
<keyword evidence="3" id="KW-0004">4Fe-4S</keyword>
<dbReference type="PANTHER" id="PTHR22960:SF0">
    <property type="entry name" value="MOLYBDENUM COFACTOR BIOSYNTHESIS PROTEIN 1"/>
    <property type="match status" value="1"/>
</dbReference>
<evidence type="ECO:0000256" key="1">
    <source>
        <dbReference type="ARBA" id="ARBA00001966"/>
    </source>
</evidence>
<sequence>MIDNYNRKIDYARISLTERCNLRCIYCAPQGIDIQKYDKSQYMSLSDYKNLIKAFSKLGISKIRFTGGEPLQYPNLEEIIEYTAKICKIPTVSITTNGVGLKYRIKRLKELGLSSVNISLDTLDREKYKKITREDKFEDVIQGIRECLKLNIKTKLNCVFIEGMNSDELNNFISITKDYNIDVRFIELMPIGEGAKLFDNGYVNLKDRIASVKELGRDKSDEESVATYYKLKGAKGRVGIITPMSCSFCTNCNKIRVISSGNIKLCLYSKEEIDIKPYLDNEEKLENYLKYIIKNKPKEHTLNENDKSNITKKMYQVGG</sequence>
<dbReference type="PANTHER" id="PTHR22960">
    <property type="entry name" value="MOLYBDOPTERIN COFACTOR SYNTHESIS PROTEIN A"/>
    <property type="match status" value="1"/>
</dbReference>
<evidence type="ECO:0000256" key="11">
    <source>
        <dbReference type="ARBA" id="ARBA00023239"/>
    </source>
</evidence>
<dbReference type="SMART" id="SM00729">
    <property type="entry name" value="Elp3"/>
    <property type="match status" value="1"/>
</dbReference>
<dbReference type="Pfam" id="PF04055">
    <property type="entry name" value="Radical_SAM"/>
    <property type="match status" value="1"/>
</dbReference>
<evidence type="ECO:0000259" key="13">
    <source>
        <dbReference type="PROSITE" id="PS51918"/>
    </source>
</evidence>
<dbReference type="InterPro" id="IPR010505">
    <property type="entry name" value="MoaA_twitch"/>
</dbReference>
<dbReference type="InterPro" id="IPR006638">
    <property type="entry name" value="Elp3/MiaA/NifB-like_rSAM"/>
</dbReference>
<accession>A0ABU0MZQ2</accession>
<keyword evidence="8" id="KW-0411">Iron-sulfur</keyword>
<evidence type="ECO:0000313" key="15">
    <source>
        <dbReference type="Proteomes" id="UP001232584"/>
    </source>
</evidence>
<dbReference type="RefSeq" id="WP_307505458.1">
    <property type="nucleotide sequence ID" value="NZ_BAAACE010000021.1"/>
</dbReference>
<evidence type="ECO:0000256" key="6">
    <source>
        <dbReference type="ARBA" id="ARBA00022741"/>
    </source>
</evidence>
<dbReference type="Pfam" id="PF06463">
    <property type="entry name" value="Mob_synth_C"/>
    <property type="match status" value="1"/>
</dbReference>
<evidence type="ECO:0000256" key="7">
    <source>
        <dbReference type="ARBA" id="ARBA00023004"/>
    </source>
</evidence>
<reference evidence="14 15" key="1">
    <citation type="submission" date="2023-07" db="EMBL/GenBank/DDBJ databases">
        <title>Genomic Encyclopedia of Type Strains, Phase IV (KMG-IV): sequencing the most valuable type-strain genomes for metagenomic binning, comparative biology and taxonomic classification.</title>
        <authorList>
            <person name="Goeker M."/>
        </authorList>
    </citation>
    <scope>NUCLEOTIDE SEQUENCE [LARGE SCALE GENOMIC DNA]</scope>
    <source>
        <strain evidence="14 15">DSM 15049</strain>
    </source>
</reference>
<dbReference type="Gene3D" id="3.20.20.70">
    <property type="entry name" value="Aldolase class I"/>
    <property type="match status" value="1"/>
</dbReference>
<comment type="cofactor">
    <cofactor evidence="1">
        <name>[4Fe-4S] cluster</name>
        <dbReference type="ChEBI" id="CHEBI:49883"/>
    </cofactor>
</comment>
<keyword evidence="15" id="KW-1185">Reference proteome</keyword>
<comment type="catalytic activity">
    <reaction evidence="12">
        <text>GTP + AH2 + S-adenosyl-L-methionine = (8S)-3',8-cyclo-7,8-dihydroguanosine 5'-triphosphate + 5'-deoxyadenosine + L-methionine + A + H(+)</text>
        <dbReference type="Rhea" id="RHEA:49576"/>
        <dbReference type="ChEBI" id="CHEBI:13193"/>
        <dbReference type="ChEBI" id="CHEBI:15378"/>
        <dbReference type="ChEBI" id="CHEBI:17319"/>
        <dbReference type="ChEBI" id="CHEBI:17499"/>
        <dbReference type="ChEBI" id="CHEBI:37565"/>
        <dbReference type="ChEBI" id="CHEBI:57844"/>
        <dbReference type="ChEBI" id="CHEBI:59789"/>
        <dbReference type="ChEBI" id="CHEBI:131766"/>
        <dbReference type="EC" id="4.1.99.22"/>
    </reaction>
</comment>
<dbReference type="Proteomes" id="UP001232584">
    <property type="component" value="Unassembled WGS sequence"/>
</dbReference>
<dbReference type="SFLD" id="SFLDG01383">
    <property type="entry name" value="cyclic_pyranopterin_phosphate"/>
    <property type="match status" value="1"/>
</dbReference>
<comment type="caution">
    <text evidence="14">The sequence shown here is derived from an EMBL/GenBank/DDBJ whole genome shotgun (WGS) entry which is preliminary data.</text>
</comment>
<dbReference type="InterPro" id="IPR058240">
    <property type="entry name" value="rSAM_sf"/>
</dbReference>
<dbReference type="CDD" id="cd21117">
    <property type="entry name" value="Twitch_MoaA"/>
    <property type="match status" value="1"/>
</dbReference>
<keyword evidence="7" id="KW-0408">Iron</keyword>